<dbReference type="Proteomes" id="UP000325081">
    <property type="component" value="Unassembled WGS sequence"/>
</dbReference>
<reference evidence="2" key="1">
    <citation type="journal article" date="2019" name="Curr. Biol.">
        <title>Genome Sequence of Striga asiatica Provides Insight into the Evolution of Plant Parasitism.</title>
        <authorList>
            <person name="Yoshida S."/>
            <person name="Kim S."/>
            <person name="Wafula E.K."/>
            <person name="Tanskanen J."/>
            <person name="Kim Y.M."/>
            <person name="Honaas L."/>
            <person name="Yang Z."/>
            <person name="Spallek T."/>
            <person name="Conn C.E."/>
            <person name="Ichihashi Y."/>
            <person name="Cheong K."/>
            <person name="Cui S."/>
            <person name="Der J.P."/>
            <person name="Gundlach H."/>
            <person name="Jiao Y."/>
            <person name="Hori C."/>
            <person name="Ishida J.K."/>
            <person name="Kasahara H."/>
            <person name="Kiba T."/>
            <person name="Kim M.S."/>
            <person name="Koo N."/>
            <person name="Laohavisit A."/>
            <person name="Lee Y.H."/>
            <person name="Lumba S."/>
            <person name="McCourt P."/>
            <person name="Mortimer J.C."/>
            <person name="Mutuku J.M."/>
            <person name="Nomura T."/>
            <person name="Sasaki-Sekimoto Y."/>
            <person name="Seto Y."/>
            <person name="Wang Y."/>
            <person name="Wakatake T."/>
            <person name="Sakakibara H."/>
            <person name="Demura T."/>
            <person name="Yamaguchi S."/>
            <person name="Yoneyama K."/>
            <person name="Manabe R.I."/>
            <person name="Nelson D.C."/>
            <person name="Schulman A.H."/>
            <person name="Timko M.P."/>
            <person name="dePamphilis C.W."/>
            <person name="Choi D."/>
            <person name="Shirasu K."/>
        </authorList>
    </citation>
    <scope>NUCLEOTIDE SEQUENCE [LARGE SCALE GENOMIC DNA]</scope>
    <source>
        <strain evidence="2">cv. UVA1</strain>
    </source>
</reference>
<comment type="caution">
    <text evidence="1">The sequence shown here is derived from an EMBL/GenBank/DDBJ whole genome shotgun (WGS) entry which is preliminary data.</text>
</comment>
<dbReference type="EMBL" id="BKCP01006848">
    <property type="protein sequence ID" value="GER44009.1"/>
    <property type="molecule type" value="Genomic_DNA"/>
</dbReference>
<gene>
    <name evidence="1" type="ORF">STAS_20901</name>
</gene>
<accession>A0A5A7QFD6</accession>
<dbReference type="AlphaFoldDB" id="A0A5A7QFD6"/>
<organism evidence="1 2">
    <name type="scientific">Striga asiatica</name>
    <name type="common">Asiatic witchweed</name>
    <name type="synonym">Buchnera asiatica</name>
    <dbReference type="NCBI Taxonomy" id="4170"/>
    <lineage>
        <taxon>Eukaryota</taxon>
        <taxon>Viridiplantae</taxon>
        <taxon>Streptophyta</taxon>
        <taxon>Embryophyta</taxon>
        <taxon>Tracheophyta</taxon>
        <taxon>Spermatophyta</taxon>
        <taxon>Magnoliopsida</taxon>
        <taxon>eudicotyledons</taxon>
        <taxon>Gunneridae</taxon>
        <taxon>Pentapetalae</taxon>
        <taxon>asterids</taxon>
        <taxon>lamiids</taxon>
        <taxon>Lamiales</taxon>
        <taxon>Orobanchaceae</taxon>
        <taxon>Buchnereae</taxon>
        <taxon>Striga</taxon>
    </lineage>
</organism>
<keyword evidence="2" id="KW-1185">Reference proteome</keyword>
<proteinExistence type="predicted"/>
<name>A0A5A7QFD6_STRAF</name>
<evidence type="ECO:0000313" key="1">
    <source>
        <dbReference type="EMBL" id="GER44009.1"/>
    </source>
</evidence>
<evidence type="ECO:0000313" key="2">
    <source>
        <dbReference type="Proteomes" id="UP000325081"/>
    </source>
</evidence>
<protein>
    <submittedName>
        <fullName evidence="1">Class II aminoacyl-tRNA and biotin synthetasessuperfamily protein</fullName>
    </submittedName>
</protein>
<sequence length="179" mass="19626">MMMAVEHCIYRVGRQDGDGRQPDASQALATAQPPLQVGPISQVPPEGAPTAEVVEVDTVTTATEPKLPLPSEQQLRSILLGVNLTCTLEKGEIKKQHPQFSLVPLFLFLPFFFLPPPLLEPYEPGGLVIADLEDVVELEQATLEVHPLQELQRLLLENGVVGVKMVWGAIWWEAICCGV</sequence>